<keyword evidence="1" id="KW-0812">Transmembrane</keyword>
<evidence type="ECO:0000313" key="3">
    <source>
        <dbReference type="Proteomes" id="UP001589610"/>
    </source>
</evidence>
<organism evidence="2 3">
    <name type="scientific">Streptosporangium vulgare</name>
    <dbReference type="NCBI Taxonomy" id="46190"/>
    <lineage>
        <taxon>Bacteria</taxon>
        <taxon>Bacillati</taxon>
        <taxon>Actinomycetota</taxon>
        <taxon>Actinomycetes</taxon>
        <taxon>Streptosporangiales</taxon>
        <taxon>Streptosporangiaceae</taxon>
        <taxon>Streptosporangium</taxon>
    </lineage>
</organism>
<name>A0ABV5TUE9_9ACTN</name>
<dbReference type="Proteomes" id="UP001589610">
    <property type="component" value="Unassembled WGS sequence"/>
</dbReference>
<evidence type="ECO:0000256" key="1">
    <source>
        <dbReference type="SAM" id="Phobius"/>
    </source>
</evidence>
<keyword evidence="1" id="KW-0472">Membrane</keyword>
<accession>A0ABV5TUE9</accession>
<proteinExistence type="predicted"/>
<dbReference type="EMBL" id="JBHMBS010000094">
    <property type="protein sequence ID" value="MFB9682481.1"/>
    <property type="molecule type" value="Genomic_DNA"/>
</dbReference>
<gene>
    <name evidence="2" type="ORF">ACFFRH_44075</name>
</gene>
<sequence>MQGSVVWGWLGPLLVAVFGGVLRFVDLGRPRAVVFDETYYAKDAWALIHYGVERASLGTVDDPVADRMIIAGNTDFLVKCTPPEADPCPLYVAHPPLGKWMVGVGEQIFGMTPFGWRFAA</sequence>
<keyword evidence="3" id="KW-1185">Reference proteome</keyword>
<feature type="transmembrane region" description="Helical" evidence="1">
    <location>
        <begin position="6"/>
        <end position="25"/>
    </location>
</feature>
<protein>
    <submittedName>
        <fullName evidence="2">Phospholipid carrier-dependent glycosyltransferase</fullName>
    </submittedName>
</protein>
<keyword evidence="1" id="KW-1133">Transmembrane helix</keyword>
<evidence type="ECO:0000313" key="2">
    <source>
        <dbReference type="EMBL" id="MFB9682481.1"/>
    </source>
</evidence>
<comment type="caution">
    <text evidence="2">The sequence shown here is derived from an EMBL/GenBank/DDBJ whole genome shotgun (WGS) entry which is preliminary data.</text>
</comment>
<reference evidence="2 3" key="1">
    <citation type="submission" date="2024-09" db="EMBL/GenBank/DDBJ databases">
        <authorList>
            <person name="Sun Q."/>
            <person name="Mori K."/>
        </authorList>
    </citation>
    <scope>NUCLEOTIDE SEQUENCE [LARGE SCALE GENOMIC DNA]</scope>
    <source>
        <strain evidence="2 3">JCM 3028</strain>
    </source>
</reference>
<feature type="non-terminal residue" evidence="2">
    <location>
        <position position="120"/>
    </location>
</feature>